<dbReference type="PANTHER" id="PTHR11063:SF8">
    <property type="entry name" value="DELTA-1-PYRROLINE-5-CARBOXYLATE SYNTHASE"/>
    <property type="match status" value="1"/>
</dbReference>
<keyword evidence="2 7" id="KW-0028">Amino-acid biosynthesis</keyword>
<dbReference type="GO" id="GO:0004350">
    <property type="term" value="F:glutamate-5-semialdehyde dehydrogenase activity"/>
    <property type="evidence" value="ECO:0007669"/>
    <property type="project" value="UniProtKB-UniRule"/>
</dbReference>
<protein>
    <recommendedName>
        <fullName evidence="7">Gamma-glutamyl phosphate reductase</fullName>
        <shortName evidence="7">GPR</shortName>
        <ecNumber evidence="7">1.2.1.41</ecNumber>
    </recommendedName>
    <alternativeName>
        <fullName evidence="7">Glutamate-5-semialdehyde dehydrogenase</fullName>
    </alternativeName>
    <alternativeName>
        <fullName evidence="7">Glutamyl-gamma-semialdehyde dehydrogenase</fullName>
        <shortName evidence="7">GSA dehydrogenase</shortName>
    </alternativeName>
</protein>
<feature type="domain" description="Aldehyde dehydrogenase" evidence="8">
    <location>
        <begin position="9"/>
        <end position="302"/>
    </location>
</feature>
<evidence type="ECO:0000256" key="7">
    <source>
        <dbReference type="HAMAP-Rule" id="MF_00412"/>
    </source>
</evidence>
<dbReference type="InterPro" id="IPR016161">
    <property type="entry name" value="Ald_DH/histidinol_DH"/>
</dbReference>
<dbReference type="STRING" id="414778.BCM40_03625"/>
<evidence type="ECO:0000256" key="4">
    <source>
        <dbReference type="ARBA" id="ARBA00022857"/>
    </source>
</evidence>
<dbReference type="HAMAP" id="MF_00412">
    <property type="entry name" value="ProA"/>
    <property type="match status" value="1"/>
</dbReference>
<dbReference type="RefSeq" id="WP_065525604.1">
    <property type="nucleotide sequence ID" value="NZ_CP016543.2"/>
</dbReference>
<sequence length="425" mass="46359">MTEILTEERMTETELIDKAQKAKKAAFQLAKATTAEKDEALEAIAAQLLEEQTFILDENAKDVAAGRQAGMDESLVDRLTLDAARLKDMADALIQLTKLNDPIGETLESWEQPNGLSMTKIRVPIGVVGMIYEARPNVTVDASSLCLKTGNAIVLRGSSTAINSNKAIVRVIRRALENTQLPVEAVQLLEDTRRETASQMFKLNEYLDVLIPRGGAKLIQTVVQNATVPVLETGAGNCHVFIDRTAEVEMAVNIAINAKTQRPSVCNSCESILVHKDWAVDHLAELVTALEKHDVKIHGDATVQQVSSSISPATDEDWATEYLGFEVAIKVVETVDEAVEHINRYGTKHSEAIISEDAPSVEQFFNEVDAAAVYHNASTRFTDGYEFGFGAEIGISTQKLHARGPMGLPALTSTKYIVRGNGQTK</sequence>
<dbReference type="PANTHER" id="PTHR11063">
    <property type="entry name" value="GLUTAMATE SEMIALDEHYDE DEHYDROGENASE"/>
    <property type="match status" value="1"/>
</dbReference>
<keyword evidence="7" id="KW-0963">Cytoplasm</keyword>
<dbReference type="CDD" id="cd07079">
    <property type="entry name" value="ALDH_F18-19_ProA-GPR"/>
    <property type="match status" value="1"/>
</dbReference>
<dbReference type="Gene3D" id="3.40.605.10">
    <property type="entry name" value="Aldehyde Dehydrogenase, Chain A, domain 1"/>
    <property type="match status" value="1"/>
</dbReference>
<evidence type="ECO:0000256" key="2">
    <source>
        <dbReference type="ARBA" id="ARBA00022605"/>
    </source>
</evidence>
<dbReference type="NCBIfam" id="TIGR00407">
    <property type="entry name" value="proA"/>
    <property type="match status" value="1"/>
</dbReference>
<dbReference type="GO" id="GO:0055129">
    <property type="term" value="P:L-proline biosynthetic process"/>
    <property type="evidence" value="ECO:0007669"/>
    <property type="project" value="UniProtKB-UniRule"/>
</dbReference>
<dbReference type="PROSITE" id="PS01223">
    <property type="entry name" value="PROA"/>
    <property type="match status" value="1"/>
</dbReference>
<reference evidence="9" key="1">
    <citation type="submission" date="2016-10" db="EMBL/GenBank/DDBJ databases">
        <authorList>
            <person name="See-Too W.S."/>
        </authorList>
    </citation>
    <scope>NUCLEOTIDE SEQUENCE</scope>
    <source>
        <strain evidence="9">DSM 22276</strain>
    </source>
</reference>
<dbReference type="Gene3D" id="3.40.309.10">
    <property type="entry name" value="Aldehyde Dehydrogenase, Chain A, domain 2"/>
    <property type="match status" value="1"/>
</dbReference>
<keyword evidence="3 7" id="KW-0641">Proline biosynthesis</keyword>
<keyword evidence="10" id="KW-1185">Reference proteome</keyword>
<comment type="similarity">
    <text evidence="7">Belongs to the gamma-glutamyl phosphate reductase family.</text>
</comment>
<dbReference type="InterPro" id="IPR012134">
    <property type="entry name" value="Glu-5-SA_DH"/>
</dbReference>
<evidence type="ECO:0000313" key="10">
    <source>
        <dbReference type="Proteomes" id="UP000092495"/>
    </source>
</evidence>
<evidence type="ECO:0000256" key="5">
    <source>
        <dbReference type="ARBA" id="ARBA00023002"/>
    </source>
</evidence>
<comment type="catalytic activity">
    <reaction evidence="6 7">
        <text>L-glutamate 5-semialdehyde + phosphate + NADP(+) = L-glutamyl 5-phosphate + NADPH + H(+)</text>
        <dbReference type="Rhea" id="RHEA:19541"/>
        <dbReference type="ChEBI" id="CHEBI:15378"/>
        <dbReference type="ChEBI" id="CHEBI:43474"/>
        <dbReference type="ChEBI" id="CHEBI:57783"/>
        <dbReference type="ChEBI" id="CHEBI:58066"/>
        <dbReference type="ChEBI" id="CHEBI:58274"/>
        <dbReference type="ChEBI" id="CHEBI:58349"/>
        <dbReference type="EC" id="1.2.1.41"/>
    </reaction>
</comment>
<dbReference type="InterPro" id="IPR020593">
    <property type="entry name" value="G-glutamylP_reductase_CS"/>
</dbReference>
<dbReference type="InterPro" id="IPR016162">
    <property type="entry name" value="Ald_DH_N"/>
</dbReference>
<dbReference type="InterPro" id="IPR015590">
    <property type="entry name" value="Aldehyde_DH_dom"/>
</dbReference>
<evidence type="ECO:0000313" key="9">
    <source>
        <dbReference type="EMBL" id="ANU22497.1"/>
    </source>
</evidence>
<comment type="function">
    <text evidence="7">Catalyzes the NADPH-dependent reduction of L-glutamate 5-phosphate into L-glutamate 5-semialdehyde and phosphate. The product spontaneously undergoes cyclization to form 1-pyrroline-5-carboxylate.</text>
</comment>
<dbReference type="EC" id="1.2.1.41" evidence="7"/>
<evidence type="ECO:0000256" key="1">
    <source>
        <dbReference type="ARBA" id="ARBA00004985"/>
    </source>
</evidence>
<dbReference type="OrthoDB" id="9809970at2"/>
<dbReference type="UniPathway" id="UPA00098">
    <property type="reaction ID" value="UER00360"/>
</dbReference>
<dbReference type="AlphaFoldDB" id="A0A1C7EGI9"/>
<evidence type="ECO:0000259" key="8">
    <source>
        <dbReference type="Pfam" id="PF00171"/>
    </source>
</evidence>
<accession>A0A1C7EGI9</accession>
<comment type="pathway">
    <text evidence="1 7">Amino-acid biosynthesis; L-proline biosynthesis; L-glutamate 5-semialdehyde from L-glutamate: step 2/2.</text>
</comment>
<dbReference type="FunFam" id="3.40.309.10:FF:000006">
    <property type="entry name" value="Gamma-glutamyl phosphate reductase"/>
    <property type="match status" value="1"/>
</dbReference>
<keyword evidence="4 7" id="KW-0521">NADP</keyword>
<dbReference type="GO" id="GO:0005737">
    <property type="term" value="C:cytoplasm"/>
    <property type="evidence" value="ECO:0007669"/>
    <property type="project" value="UniProtKB-SubCell"/>
</dbReference>
<dbReference type="PIRSF" id="PIRSF000151">
    <property type="entry name" value="GPR"/>
    <property type="match status" value="1"/>
</dbReference>
<dbReference type="InterPro" id="IPR000965">
    <property type="entry name" value="GPR_dom"/>
</dbReference>
<proteinExistence type="inferred from homology"/>
<keyword evidence="5 7" id="KW-0560">Oxidoreductase</keyword>
<dbReference type="Proteomes" id="UP000092495">
    <property type="component" value="Chromosome"/>
</dbReference>
<dbReference type="KEGG" id="pdg:BCM40_03625"/>
<evidence type="ECO:0000256" key="6">
    <source>
        <dbReference type="ARBA" id="ARBA00049024"/>
    </source>
</evidence>
<dbReference type="EMBL" id="CP016543">
    <property type="protein sequence ID" value="ANU22497.1"/>
    <property type="molecule type" value="Genomic_DNA"/>
</dbReference>
<name>A0A1C7EGI9_9BACL</name>
<evidence type="ECO:0000256" key="3">
    <source>
        <dbReference type="ARBA" id="ARBA00022650"/>
    </source>
</evidence>
<dbReference type="Pfam" id="PF00171">
    <property type="entry name" value="Aldedh"/>
    <property type="match status" value="1"/>
</dbReference>
<comment type="subcellular location">
    <subcellularLocation>
        <location evidence="7">Cytoplasm</location>
    </subcellularLocation>
</comment>
<organism evidence="9 10">
    <name type="scientific">Planococcus donghaensis</name>
    <dbReference type="NCBI Taxonomy" id="414778"/>
    <lineage>
        <taxon>Bacteria</taxon>
        <taxon>Bacillati</taxon>
        <taxon>Bacillota</taxon>
        <taxon>Bacilli</taxon>
        <taxon>Bacillales</taxon>
        <taxon>Caryophanaceae</taxon>
        <taxon>Planococcus</taxon>
    </lineage>
</organism>
<gene>
    <name evidence="7" type="primary">proA</name>
    <name evidence="9" type="ORF">BCM40_03625</name>
</gene>
<dbReference type="NCBIfam" id="NF001221">
    <property type="entry name" value="PRK00197.1"/>
    <property type="match status" value="1"/>
</dbReference>
<dbReference type="InterPro" id="IPR016163">
    <property type="entry name" value="Ald_DH_C"/>
</dbReference>
<dbReference type="SUPFAM" id="SSF53720">
    <property type="entry name" value="ALDH-like"/>
    <property type="match status" value="1"/>
</dbReference>
<dbReference type="GO" id="GO:0050661">
    <property type="term" value="F:NADP binding"/>
    <property type="evidence" value="ECO:0007669"/>
    <property type="project" value="InterPro"/>
</dbReference>